<protein>
    <submittedName>
        <fullName evidence="1">Uncharacterized protein</fullName>
    </submittedName>
</protein>
<organism evidence="1 2">
    <name type="scientific">Urochloa decumbens</name>
    <dbReference type="NCBI Taxonomy" id="240449"/>
    <lineage>
        <taxon>Eukaryota</taxon>
        <taxon>Viridiplantae</taxon>
        <taxon>Streptophyta</taxon>
        <taxon>Embryophyta</taxon>
        <taxon>Tracheophyta</taxon>
        <taxon>Spermatophyta</taxon>
        <taxon>Magnoliopsida</taxon>
        <taxon>Liliopsida</taxon>
        <taxon>Poales</taxon>
        <taxon>Poaceae</taxon>
        <taxon>PACMAD clade</taxon>
        <taxon>Panicoideae</taxon>
        <taxon>Panicodae</taxon>
        <taxon>Paniceae</taxon>
        <taxon>Melinidinae</taxon>
        <taxon>Urochloa</taxon>
    </lineage>
</organism>
<accession>A0ABC9ET94</accession>
<evidence type="ECO:0000313" key="2">
    <source>
        <dbReference type="Proteomes" id="UP001497457"/>
    </source>
</evidence>
<dbReference type="EMBL" id="OZ075115">
    <property type="protein sequence ID" value="CAL5062198.1"/>
    <property type="molecule type" value="Genomic_DNA"/>
</dbReference>
<dbReference type="Proteomes" id="UP001497457">
    <property type="component" value="Chromosome 5rd"/>
</dbReference>
<name>A0ABC9ET94_9POAL</name>
<sequence length="347" mass="38022">MGGPVVEGPLAGRGCLHGEAEEGDHGEARVLDLRQLQPLLLLRVRRQAQRVEVGSPRVQPLLRVQLRVALELDVPDHQHLDPDQRRDREGQRLPQVGRPVHKLHLPSITKMSVNFRVAVIYIYIDTHTYMYIYAAWKNINGWFIIVYLAGVLPGDASEPLDGESAEGGEHGPAAMDELALAEALEAEDLAVGLERGGLDLGGLEPGADDAAGLVLGKVLVQRVQVELQVLRGLAEPPRVEPVVAHVRPVKVVGRHRAGEPERPVGARRRLGRLLRGRRLLAEPEPGHDAPVLRSRVREPGAQECARRGGHRRSHGCCSCFFSLVCLCVCAGVRWWCVAGRGLVTGYK</sequence>
<reference evidence="1" key="1">
    <citation type="submission" date="2024-10" db="EMBL/GenBank/DDBJ databases">
        <authorList>
            <person name="Ryan C."/>
        </authorList>
    </citation>
    <scope>NUCLEOTIDE SEQUENCE [LARGE SCALE GENOMIC DNA]</scope>
</reference>
<dbReference type="AlphaFoldDB" id="A0ABC9ET94"/>
<keyword evidence="2" id="KW-1185">Reference proteome</keyword>
<proteinExistence type="predicted"/>
<gene>
    <name evidence="1" type="ORF">URODEC1_LOCUS98171</name>
</gene>
<evidence type="ECO:0000313" key="1">
    <source>
        <dbReference type="EMBL" id="CAL5062198.1"/>
    </source>
</evidence>